<evidence type="ECO:0000313" key="2">
    <source>
        <dbReference type="EMBL" id="MDQ0364581.1"/>
    </source>
</evidence>
<keyword evidence="1" id="KW-0472">Membrane</keyword>
<dbReference type="AlphaFoldDB" id="A0AAE3VVH7"/>
<reference evidence="2 3" key="1">
    <citation type="submission" date="2023-07" db="EMBL/GenBank/DDBJ databases">
        <title>Sequencing the genomes of 1000 actinobacteria strains.</title>
        <authorList>
            <person name="Klenk H.-P."/>
        </authorList>
    </citation>
    <scope>NUCLEOTIDE SEQUENCE [LARGE SCALE GENOMIC DNA]</scope>
    <source>
        <strain evidence="2 3">DSM 44709</strain>
    </source>
</reference>
<keyword evidence="3" id="KW-1185">Reference proteome</keyword>
<feature type="transmembrane region" description="Helical" evidence="1">
    <location>
        <begin position="226"/>
        <end position="249"/>
    </location>
</feature>
<sequence length="344" mass="37307">MPNDDRRPAGGVTPVRLRYPMTVALLTLAVLSLAAWQWRLAVQWWEHDLDGTTQVGPFSVRDWARIGKVAQFMAGFTVLLDVIGPKRILAIAAEVERYRQNVLKSVGELRRSQRIAAQWSELFGSLLVARGEGDGGPLWHYEAAGTGPPRAVLPSVAQDGLDGWHRAAVERLGRPHDCDVDHELSPVACDWQVDVTRAEVDRYLTASMPELMDKDLDVIRASVSAVYLRMAIGSLAIGAVIALAIGFLLYEVVDTPLAGPVMLGVIGAAAALFGVLVLTNLVGPSTSRWGTLPLRCYLWILTAPTASLVRACGTVLGRYHEGQSVKLVALGVFVLGWLLDFLAA</sequence>
<dbReference type="RefSeq" id="WP_307236099.1">
    <property type="nucleotide sequence ID" value="NZ_JAUSUZ010000001.1"/>
</dbReference>
<comment type="caution">
    <text evidence="2">The sequence shown here is derived from an EMBL/GenBank/DDBJ whole genome shotgun (WGS) entry which is preliminary data.</text>
</comment>
<name>A0AAE3VVH7_9ACTN</name>
<keyword evidence="1" id="KW-0812">Transmembrane</keyword>
<feature type="transmembrane region" description="Helical" evidence="1">
    <location>
        <begin position="261"/>
        <end position="284"/>
    </location>
</feature>
<feature type="transmembrane region" description="Helical" evidence="1">
    <location>
        <begin position="17"/>
        <end position="36"/>
    </location>
</feature>
<evidence type="ECO:0000313" key="3">
    <source>
        <dbReference type="Proteomes" id="UP001240236"/>
    </source>
</evidence>
<evidence type="ECO:0000256" key="1">
    <source>
        <dbReference type="SAM" id="Phobius"/>
    </source>
</evidence>
<accession>A0AAE3VVH7</accession>
<dbReference type="Proteomes" id="UP001240236">
    <property type="component" value="Unassembled WGS sequence"/>
</dbReference>
<protein>
    <submittedName>
        <fullName evidence="2">Uncharacterized protein</fullName>
    </submittedName>
</protein>
<dbReference type="EMBL" id="JAUSUZ010000001">
    <property type="protein sequence ID" value="MDQ0364581.1"/>
    <property type="molecule type" value="Genomic_DNA"/>
</dbReference>
<proteinExistence type="predicted"/>
<gene>
    <name evidence="2" type="ORF">J2S42_001250</name>
</gene>
<keyword evidence="1" id="KW-1133">Transmembrane helix</keyword>
<organism evidence="2 3">
    <name type="scientific">Catenuloplanes indicus</name>
    <dbReference type="NCBI Taxonomy" id="137267"/>
    <lineage>
        <taxon>Bacteria</taxon>
        <taxon>Bacillati</taxon>
        <taxon>Actinomycetota</taxon>
        <taxon>Actinomycetes</taxon>
        <taxon>Micromonosporales</taxon>
        <taxon>Micromonosporaceae</taxon>
        <taxon>Catenuloplanes</taxon>
    </lineage>
</organism>